<reference evidence="1 2" key="1">
    <citation type="submission" date="2024-03" db="EMBL/GenBank/DDBJ databases">
        <authorList>
            <person name="Martinez-Hernandez J."/>
        </authorList>
    </citation>
    <scope>NUCLEOTIDE SEQUENCE [LARGE SCALE GENOMIC DNA]</scope>
</reference>
<comment type="caution">
    <text evidence="1">The sequence shown here is derived from an EMBL/GenBank/DDBJ whole genome shotgun (WGS) entry which is preliminary data.</text>
</comment>
<sequence length="132" mass="14843">MYPCTGANHVRVGNIHSLEDELQNVWIGLFKVFFTIPKFQRKEGDGVKTEEKGGDVLLEGKVRDRLRFGRSHNVGSSTVQVGESWKQVLMKGANADEVDSGKLRTPLSCLDFVQGILVRELKMYGMMEEAKK</sequence>
<accession>A0AAV1YMV0</accession>
<evidence type="ECO:0000313" key="2">
    <source>
        <dbReference type="Proteomes" id="UP001497480"/>
    </source>
</evidence>
<dbReference type="AlphaFoldDB" id="A0AAV1YMV0"/>
<keyword evidence="2" id="KW-1185">Reference proteome</keyword>
<evidence type="ECO:0000313" key="1">
    <source>
        <dbReference type="EMBL" id="CAL0335118.1"/>
    </source>
</evidence>
<proteinExistence type="predicted"/>
<organism evidence="1 2">
    <name type="scientific">Lupinus luteus</name>
    <name type="common">European yellow lupine</name>
    <dbReference type="NCBI Taxonomy" id="3873"/>
    <lineage>
        <taxon>Eukaryota</taxon>
        <taxon>Viridiplantae</taxon>
        <taxon>Streptophyta</taxon>
        <taxon>Embryophyta</taxon>
        <taxon>Tracheophyta</taxon>
        <taxon>Spermatophyta</taxon>
        <taxon>Magnoliopsida</taxon>
        <taxon>eudicotyledons</taxon>
        <taxon>Gunneridae</taxon>
        <taxon>Pentapetalae</taxon>
        <taxon>rosids</taxon>
        <taxon>fabids</taxon>
        <taxon>Fabales</taxon>
        <taxon>Fabaceae</taxon>
        <taxon>Papilionoideae</taxon>
        <taxon>50 kb inversion clade</taxon>
        <taxon>genistoids sensu lato</taxon>
        <taxon>core genistoids</taxon>
        <taxon>Genisteae</taxon>
        <taxon>Lupinus</taxon>
    </lineage>
</organism>
<dbReference type="Proteomes" id="UP001497480">
    <property type="component" value="Unassembled WGS sequence"/>
</dbReference>
<name>A0AAV1YMV0_LUPLU</name>
<protein>
    <submittedName>
        <fullName evidence="1">Uncharacterized protein</fullName>
    </submittedName>
</protein>
<gene>
    <name evidence="1" type="ORF">LLUT_LOCUS36178</name>
</gene>
<dbReference type="EMBL" id="CAXHTB010000026">
    <property type="protein sequence ID" value="CAL0335118.1"/>
    <property type="molecule type" value="Genomic_DNA"/>
</dbReference>